<dbReference type="OrthoDB" id="695262at2759"/>
<protein>
    <recommendedName>
        <fullName evidence="3">Pollen preferential protein</fullName>
    </recommendedName>
</protein>
<accession>A0A835D9V9</accession>
<dbReference type="PANTHER" id="PTHR33264">
    <property type="entry name" value="EXPRESSED PROTEIN"/>
    <property type="match status" value="1"/>
</dbReference>
<evidence type="ECO:0008006" key="3">
    <source>
        <dbReference type="Google" id="ProtNLM"/>
    </source>
</evidence>
<gene>
    <name evidence="1" type="ORF">HHK36_017949</name>
</gene>
<dbReference type="AlphaFoldDB" id="A0A835D9V9"/>
<organism evidence="1 2">
    <name type="scientific">Tetracentron sinense</name>
    <name type="common">Spur-leaf</name>
    <dbReference type="NCBI Taxonomy" id="13715"/>
    <lineage>
        <taxon>Eukaryota</taxon>
        <taxon>Viridiplantae</taxon>
        <taxon>Streptophyta</taxon>
        <taxon>Embryophyta</taxon>
        <taxon>Tracheophyta</taxon>
        <taxon>Spermatophyta</taxon>
        <taxon>Magnoliopsida</taxon>
        <taxon>Trochodendrales</taxon>
        <taxon>Trochodendraceae</taxon>
        <taxon>Tetracentron</taxon>
    </lineage>
</organism>
<dbReference type="EMBL" id="JABCRI010000012">
    <property type="protein sequence ID" value="KAF8396333.1"/>
    <property type="molecule type" value="Genomic_DNA"/>
</dbReference>
<dbReference type="PANTHER" id="PTHR33264:SF8">
    <property type="entry name" value="EXPRESSED PROTEIN"/>
    <property type="match status" value="1"/>
</dbReference>
<evidence type="ECO:0000313" key="2">
    <source>
        <dbReference type="Proteomes" id="UP000655225"/>
    </source>
</evidence>
<keyword evidence="2" id="KW-1185">Reference proteome</keyword>
<name>A0A835D9V9_TETSI</name>
<dbReference type="Proteomes" id="UP000655225">
    <property type="component" value="Unassembled WGS sequence"/>
</dbReference>
<reference evidence="1 2" key="1">
    <citation type="submission" date="2020-04" db="EMBL/GenBank/DDBJ databases">
        <title>Plant Genome Project.</title>
        <authorList>
            <person name="Zhang R.-G."/>
        </authorList>
    </citation>
    <scope>NUCLEOTIDE SEQUENCE [LARGE SCALE GENOMIC DNA]</scope>
    <source>
        <strain evidence="1">YNK0</strain>
        <tissue evidence="1">Leaf</tissue>
    </source>
</reference>
<dbReference type="OMA" id="NEANCQP"/>
<comment type="caution">
    <text evidence="1">The sequence shown here is derived from an EMBL/GenBank/DDBJ whole genome shotgun (WGS) entry which is preliminary data.</text>
</comment>
<evidence type="ECO:0000313" key="1">
    <source>
        <dbReference type="EMBL" id="KAF8396333.1"/>
    </source>
</evidence>
<sequence>MTRQIVFRAPSSSVKRREPLLADQSTAGTMRFGEVAGGTAAECAAICCCCPCGLMNLLILAVYKLPAGLCRKLLKKKRRKGAKKTGLLPQRRVCSCGCDETAIQVHPVSGEMWANEKTEKSGDSAKEVQEMEKEMWDKFYSTGFWRSPSQSQH</sequence>
<proteinExistence type="predicted"/>